<dbReference type="AlphaFoldDB" id="A0A6G8PZ98"/>
<accession>A0A6G8PZ98</accession>
<feature type="compositionally biased region" description="Low complexity" evidence="1">
    <location>
        <begin position="212"/>
        <end position="225"/>
    </location>
</feature>
<gene>
    <name evidence="2" type="ORF">GBA65_14450</name>
</gene>
<evidence type="ECO:0000313" key="2">
    <source>
        <dbReference type="EMBL" id="QIN79522.1"/>
    </source>
</evidence>
<name>A0A6G8PZ98_9ACTN</name>
<dbReference type="EMBL" id="CP045121">
    <property type="protein sequence ID" value="QIN79522.1"/>
    <property type="molecule type" value="Genomic_DNA"/>
</dbReference>
<keyword evidence="3" id="KW-1185">Reference proteome</keyword>
<evidence type="ECO:0008006" key="4">
    <source>
        <dbReference type="Google" id="ProtNLM"/>
    </source>
</evidence>
<feature type="region of interest" description="Disordered" evidence="1">
    <location>
        <begin position="196"/>
        <end position="240"/>
    </location>
</feature>
<evidence type="ECO:0000313" key="3">
    <source>
        <dbReference type="Proteomes" id="UP000502706"/>
    </source>
</evidence>
<dbReference type="Proteomes" id="UP000502706">
    <property type="component" value="Chromosome"/>
</dbReference>
<reference evidence="2 3" key="1">
    <citation type="submission" date="2019-10" db="EMBL/GenBank/DDBJ databases">
        <title>Rubrobacter sp nov SCSIO 52915 isolated from a deep-sea sediment in the South China Sea.</title>
        <authorList>
            <person name="Chen R.W."/>
        </authorList>
    </citation>
    <scope>NUCLEOTIDE SEQUENCE [LARGE SCALE GENOMIC DNA]</scope>
    <source>
        <strain evidence="2 3">SCSIO 52915</strain>
    </source>
</reference>
<dbReference type="RefSeq" id="WP_166397188.1">
    <property type="nucleotide sequence ID" value="NZ_CP045121.1"/>
</dbReference>
<dbReference type="KEGG" id="rmar:GBA65_14450"/>
<protein>
    <recommendedName>
        <fullName evidence="4">N-acetyltransferase domain-containing protein</fullName>
    </recommendedName>
</protein>
<evidence type="ECO:0000256" key="1">
    <source>
        <dbReference type="SAM" id="MobiDB-lite"/>
    </source>
</evidence>
<proteinExistence type="predicted"/>
<sequence>MGRLGLGLKMRPLPFIPAISEISGADAREIPGLEAVVSYWTQGAFSSEEWYEEVTDAWGTAGLVMKRGDEVMGFAVYGPHAYLPRADLYPVGPLGSDAALLAYLEGDPRARRHLLVRVARDLKTRGFGGVEAIGSDLGLSRHIPTRFLLENGWEPLRRGFRLGLPYTLARADFGNTVEIGERARGLMGRVKLPVLGGAPSPVTLSPQGPGGARMSPSRRSSGASSGRDDRRLDDGGTPGA</sequence>
<organism evidence="2 3">
    <name type="scientific">Rubrobacter marinus</name>
    <dbReference type="NCBI Taxonomy" id="2653852"/>
    <lineage>
        <taxon>Bacteria</taxon>
        <taxon>Bacillati</taxon>
        <taxon>Actinomycetota</taxon>
        <taxon>Rubrobacteria</taxon>
        <taxon>Rubrobacterales</taxon>
        <taxon>Rubrobacteraceae</taxon>
        <taxon>Rubrobacter</taxon>
    </lineage>
</organism>